<organism evidence="2">
    <name type="scientific">Moorena producens (strain JHB)</name>
    <dbReference type="NCBI Taxonomy" id="1454205"/>
    <lineage>
        <taxon>Bacteria</taxon>
        <taxon>Bacillati</taxon>
        <taxon>Cyanobacteriota</taxon>
        <taxon>Cyanophyceae</taxon>
        <taxon>Coleofasciculales</taxon>
        <taxon>Coleofasciculaceae</taxon>
        <taxon>Moorena</taxon>
    </lineage>
</organism>
<name>A0A9Q9UVJ0_MOOP1</name>
<feature type="region of interest" description="Disordered" evidence="1">
    <location>
        <begin position="277"/>
        <end position="301"/>
    </location>
</feature>
<dbReference type="Proteomes" id="UP000176944">
    <property type="component" value="Chromosome"/>
</dbReference>
<accession>A0A9Q9UVJ0</accession>
<proteinExistence type="predicted"/>
<feature type="compositionally biased region" description="Polar residues" evidence="1">
    <location>
        <begin position="130"/>
        <end position="154"/>
    </location>
</feature>
<dbReference type="EMBL" id="CP017708">
    <property type="protein sequence ID" value="WAN68885.1"/>
    <property type="molecule type" value="Genomic_DNA"/>
</dbReference>
<feature type="compositionally biased region" description="Polar residues" evidence="1">
    <location>
        <begin position="277"/>
        <end position="300"/>
    </location>
</feature>
<feature type="region of interest" description="Disordered" evidence="1">
    <location>
        <begin position="91"/>
        <end position="204"/>
    </location>
</feature>
<dbReference type="AlphaFoldDB" id="A0A9Q9UVJ0"/>
<feature type="compositionally biased region" description="Polar residues" evidence="1">
    <location>
        <begin position="91"/>
        <end position="109"/>
    </location>
</feature>
<gene>
    <name evidence="2" type="ORF">BJP36_41720</name>
</gene>
<protein>
    <submittedName>
        <fullName evidence="2">Uncharacterized protein</fullName>
    </submittedName>
</protein>
<feature type="compositionally biased region" description="Low complexity" evidence="1">
    <location>
        <begin position="240"/>
        <end position="255"/>
    </location>
</feature>
<reference evidence="2" key="1">
    <citation type="journal article" date="2017" name="Proc. Natl. Acad. Sci. U.S.A.">
        <title>Comparative genomics uncovers the prolific and distinctive metabolic potential of the cyanobacterial genus Moorea.</title>
        <authorList>
            <person name="Leao T."/>
            <person name="Castelao G."/>
            <person name="Korobeynikov A."/>
            <person name="Monroe E.A."/>
            <person name="Podell S."/>
            <person name="Glukhov E."/>
            <person name="Allen E.E."/>
            <person name="Gerwick W.H."/>
            <person name="Gerwick L."/>
        </authorList>
    </citation>
    <scope>NUCLEOTIDE SEQUENCE</scope>
    <source>
        <strain evidence="2">JHB</strain>
    </source>
</reference>
<reference evidence="2" key="2">
    <citation type="submission" date="2022-10" db="EMBL/GenBank/DDBJ databases">
        <authorList>
            <person name="Ngo T.-E."/>
        </authorList>
    </citation>
    <scope>NUCLEOTIDE SEQUENCE</scope>
    <source>
        <strain evidence="2">JHB</strain>
    </source>
</reference>
<sequence length="523" mass="56433">MTSQPQVTNNQTWSESINPQLTRRLLRPMVSPGVIGTQIAGSIISRVQGMTNGLPLMGKLIQRQQRLEGQSAEAVPIVYAQRIRPAAKQVETGNVTSPITSTNVASPTRETGKELPLISTRFQVEKETSVQKSTGSNSQKSTENPKPQTSNSIPSERGKSGTKPLIVQAKFVNSTKRTSQRADSESKPLVSGLESSRETRLSSELSWPVVQAKPIDFLEKSGTGNSDAARSWGFPRGLQGADAGSAHSPSPSATASRREQGTVDKNLDKHYQKTTLQAKRSLGSSGNLTQSPVIQRSPMRSLNKEIVKSPSEGNQPLIQPTPERPVIKEIVKSPSEGNQPLIQPTPERPVIKEIVKSPSQGNQPLIQPTPERPVIKEIVKSPSQGNQPLIQRTPERPVVREISGKDGYQLSAPLIFSASGVNRTSFAGNGLGVSSSPSIADNGSGVIQRMPSANGASVSTPLSTTRLQSTTVIQKASENTTSATTSSQSFEDIDVDELVDKVHHKLMQNLTIESERRGLTQWH</sequence>
<feature type="region of interest" description="Disordered" evidence="1">
    <location>
        <begin position="219"/>
        <end position="264"/>
    </location>
</feature>
<evidence type="ECO:0000256" key="1">
    <source>
        <dbReference type="SAM" id="MobiDB-lite"/>
    </source>
</evidence>
<evidence type="ECO:0000313" key="2">
    <source>
        <dbReference type="EMBL" id="WAN68885.1"/>
    </source>
</evidence>